<keyword evidence="2" id="KW-1185">Reference proteome</keyword>
<dbReference type="STRING" id="739143.SAMN05216297_12044"/>
<protein>
    <recommendedName>
        <fullName evidence="3">Acyl-CoA thioester hydrolase</fullName>
    </recommendedName>
</protein>
<dbReference type="Proteomes" id="UP000199672">
    <property type="component" value="Unassembled WGS sequence"/>
</dbReference>
<evidence type="ECO:0000313" key="2">
    <source>
        <dbReference type="Proteomes" id="UP000199672"/>
    </source>
</evidence>
<dbReference type="InterPro" id="IPR029069">
    <property type="entry name" value="HotDog_dom_sf"/>
</dbReference>
<sequence length="136" mass="16338">MICKNYVVTGEDVNDYMVMEDTAYISYTMRLLYHFLFDNGFSKEKLNYMHLGLQEGNHELIFHRKLMFTEHFFVRIKYCNIEDKINIKSYFFNSKNQCCAEVIKELEWFDSLNKKIIPAPRKIKKHFNSNSLKLNA</sequence>
<dbReference type="Gene3D" id="3.10.129.10">
    <property type="entry name" value="Hotdog Thioesterase"/>
    <property type="match status" value="1"/>
</dbReference>
<evidence type="ECO:0000313" key="1">
    <source>
        <dbReference type="EMBL" id="SFE08998.1"/>
    </source>
</evidence>
<dbReference type="Pfam" id="PF13279">
    <property type="entry name" value="4HBT_2"/>
    <property type="match status" value="1"/>
</dbReference>
<dbReference type="EMBL" id="FOMH01000020">
    <property type="protein sequence ID" value="SFE08998.1"/>
    <property type="molecule type" value="Genomic_DNA"/>
</dbReference>
<proteinExistence type="predicted"/>
<evidence type="ECO:0008006" key="3">
    <source>
        <dbReference type="Google" id="ProtNLM"/>
    </source>
</evidence>
<dbReference type="AlphaFoldDB" id="A0A1I1XQV8"/>
<organism evidence="1 2">
    <name type="scientific">Flavobacterium phragmitis</name>
    <dbReference type="NCBI Taxonomy" id="739143"/>
    <lineage>
        <taxon>Bacteria</taxon>
        <taxon>Pseudomonadati</taxon>
        <taxon>Bacteroidota</taxon>
        <taxon>Flavobacteriia</taxon>
        <taxon>Flavobacteriales</taxon>
        <taxon>Flavobacteriaceae</taxon>
        <taxon>Flavobacterium</taxon>
    </lineage>
</organism>
<name>A0A1I1XQV8_9FLAO</name>
<gene>
    <name evidence="1" type="ORF">SAMN05216297_12044</name>
</gene>
<dbReference type="OrthoDB" id="1163807at2"/>
<reference evidence="2" key="1">
    <citation type="submission" date="2016-10" db="EMBL/GenBank/DDBJ databases">
        <authorList>
            <person name="Varghese N."/>
            <person name="Submissions S."/>
        </authorList>
    </citation>
    <scope>NUCLEOTIDE SEQUENCE [LARGE SCALE GENOMIC DNA]</scope>
    <source>
        <strain evidence="2">CGMCC 1.10370</strain>
    </source>
</reference>
<dbReference type="SUPFAM" id="SSF54637">
    <property type="entry name" value="Thioesterase/thiol ester dehydrase-isomerase"/>
    <property type="match status" value="1"/>
</dbReference>
<dbReference type="RefSeq" id="WP_091499278.1">
    <property type="nucleotide sequence ID" value="NZ_FOMH01000020.1"/>
</dbReference>
<accession>A0A1I1XQV8</accession>